<dbReference type="RefSeq" id="WP_188758496.1">
    <property type="nucleotide sequence ID" value="NZ_BMJB01000001.1"/>
</dbReference>
<organism evidence="2 3">
    <name type="scientific">Edaphobacter acidisoli</name>
    <dbReference type="NCBI Taxonomy" id="2040573"/>
    <lineage>
        <taxon>Bacteria</taxon>
        <taxon>Pseudomonadati</taxon>
        <taxon>Acidobacteriota</taxon>
        <taxon>Terriglobia</taxon>
        <taxon>Terriglobales</taxon>
        <taxon>Acidobacteriaceae</taxon>
        <taxon>Edaphobacter</taxon>
    </lineage>
</organism>
<dbReference type="Proteomes" id="UP000648801">
    <property type="component" value="Unassembled WGS sequence"/>
</dbReference>
<reference evidence="2" key="1">
    <citation type="journal article" date="2014" name="Int. J. Syst. Evol. Microbiol.">
        <title>Complete genome sequence of Corynebacterium casei LMG S-19264T (=DSM 44701T), isolated from a smear-ripened cheese.</title>
        <authorList>
            <consortium name="US DOE Joint Genome Institute (JGI-PGF)"/>
            <person name="Walter F."/>
            <person name="Albersmeier A."/>
            <person name="Kalinowski J."/>
            <person name="Ruckert C."/>
        </authorList>
    </citation>
    <scope>NUCLEOTIDE SEQUENCE</scope>
    <source>
        <strain evidence="2">CGMCC 1.15447</strain>
    </source>
</reference>
<evidence type="ECO:0008006" key="4">
    <source>
        <dbReference type="Google" id="ProtNLM"/>
    </source>
</evidence>
<evidence type="ECO:0000256" key="1">
    <source>
        <dbReference type="SAM" id="Phobius"/>
    </source>
</evidence>
<evidence type="ECO:0000313" key="2">
    <source>
        <dbReference type="EMBL" id="GGA63324.1"/>
    </source>
</evidence>
<keyword evidence="1" id="KW-0472">Membrane</keyword>
<protein>
    <recommendedName>
        <fullName evidence="4">DUF3592 domain-containing protein</fullName>
    </recommendedName>
</protein>
<comment type="caution">
    <text evidence="2">The sequence shown here is derived from an EMBL/GenBank/DDBJ whole genome shotgun (WGS) entry which is preliminary data.</text>
</comment>
<reference evidence="2" key="2">
    <citation type="submission" date="2020-09" db="EMBL/GenBank/DDBJ databases">
        <authorList>
            <person name="Sun Q."/>
            <person name="Zhou Y."/>
        </authorList>
    </citation>
    <scope>NUCLEOTIDE SEQUENCE</scope>
    <source>
        <strain evidence="2">CGMCC 1.15447</strain>
    </source>
</reference>
<keyword evidence="1" id="KW-1133">Transmembrane helix</keyword>
<evidence type="ECO:0000313" key="3">
    <source>
        <dbReference type="Proteomes" id="UP000648801"/>
    </source>
</evidence>
<accession>A0A916RNP2</accession>
<dbReference type="AlphaFoldDB" id="A0A916RNP2"/>
<proteinExistence type="predicted"/>
<name>A0A916RNP2_9BACT</name>
<keyword evidence="3" id="KW-1185">Reference proteome</keyword>
<keyword evidence="1" id="KW-0812">Transmembrane</keyword>
<feature type="transmembrane region" description="Helical" evidence="1">
    <location>
        <begin position="92"/>
        <end position="111"/>
    </location>
</feature>
<sequence length="115" mass="12510">MKPPKIPWLETQAKVTACKYEFGAGQALAFGIPRSKHFRIAFSYRAHGQTYTGEFTSPTYIEQGATFPIAYNPLAPQENSKTAATPVTKTSLFAIGVIGSIVLSLLWLALLRGCS</sequence>
<dbReference type="EMBL" id="BMJB01000001">
    <property type="protein sequence ID" value="GGA63324.1"/>
    <property type="molecule type" value="Genomic_DNA"/>
</dbReference>
<gene>
    <name evidence="2" type="ORF">GCM10011507_13720</name>
</gene>